<evidence type="ECO:0000313" key="2">
    <source>
        <dbReference type="Proteomes" id="UP000268535"/>
    </source>
</evidence>
<dbReference type="EMBL" id="ML009461">
    <property type="protein sequence ID" value="RKO97015.1"/>
    <property type="molecule type" value="Genomic_DNA"/>
</dbReference>
<dbReference type="AlphaFoldDB" id="A0A4P9WX03"/>
<protein>
    <submittedName>
        <fullName evidence="1">Uncharacterized protein</fullName>
    </submittedName>
</protein>
<sequence length="209" mass="23151">MRAARVVLVPHVADRVQLCNHVPEAGELFLVQPQFRQFEQRLRAQAVILDGIERGQGAVLRVTADVVIRYHSPFSSPWPLTTSWKAVNASSGASSFLAKVRRARSDPWKGSFEKTARRMPAERDKERVLILKIEARVAVVVAAQIAMATIDIIVVVILELEVVVLDHEIVAVVRHPGNRRGERALDEAGVGIDERDGFGVDTRVRAARA</sequence>
<proteinExistence type="predicted"/>
<organism evidence="1 2">
    <name type="scientific">Caulochytrium protostelioides</name>
    <dbReference type="NCBI Taxonomy" id="1555241"/>
    <lineage>
        <taxon>Eukaryota</taxon>
        <taxon>Fungi</taxon>
        <taxon>Fungi incertae sedis</taxon>
        <taxon>Chytridiomycota</taxon>
        <taxon>Chytridiomycota incertae sedis</taxon>
        <taxon>Chytridiomycetes</taxon>
        <taxon>Caulochytriales</taxon>
        <taxon>Caulochytriaceae</taxon>
        <taxon>Caulochytrium</taxon>
    </lineage>
</organism>
<reference evidence="2" key="1">
    <citation type="journal article" date="2018" name="Nat. Microbiol.">
        <title>Leveraging single-cell genomics to expand the fungal tree of life.</title>
        <authorList>
            <person name="Ahrendt S.R."/>
            <person name="Quandt C.A."/>
            <person name="Ciobanu D."/>
            <person name="Clum A."/>
            <person name="Salamov A."/>
            <person name="Andreopoulos B."/>
            <person name="Cheng J.F."/>
            <person name="Woyke T."/>
            <person name="Pelin A."/>
            <person name="Henrissat B."/>
            <person name="Reynolds N.K."/>
            <person name="Benny G.L."/>
            <person name="Smith M.E."/>
            <person name="James T.Y."/>
            <person name="Grigoriev I.V."/>
        </authorList>
    </citation>
    <scope>NUCLEOTIDE SEQUENCE [LARGE SCALE GENOMIC DNA]</scope>
    <source>
        <strain evidence="2">ATCC 52028</strain>
    </source>
</reference>
<dbReference type="Proteomes" id="UP000268535">
    <property type="component" value="Unassembled WGS sequence"/>
</dbReference>
<evidence type="ECO:0000313" key="1">
    <source>
        <dbReference type="EMBL" id="RKO97015.1"/>
    </source>
</evidence>
<gene>
    <name evidence="1" type="ORF">CAUPRSCDRAFT_11292</name>
</gene>
<name>A0A4P9WX03_9FUNG</name>
<accession>A0A4P9WX03</accession>